<dbReference type="PANTHER" id="PTHR11061:SF49">
    <property type="entry name" value="23S RRNA (URACIL(1939)-C(5))-METHYLTRANSFERASE RLMD"/>
    <property type="match status" value="1"/>
</dbReference>
<organism evidence="13 14">
    <name type="scientific">Halopseudomonas phragmitis</name>
    <dbReference type="NCBI Taxonomy" id="1931241"/>
    <lineage>
        <taxon>Bacteria</taxon>
        <taxon>Pseudomonadati</taxon>
        <taxon>Pseudomonadota</taxon>
        <taxon>Gammaproteobacteria</taxon>
        <taxon>Pseudomonadales</taxon>
        <taxon>Pseudomonadaceae</taxon>
        <taxon>Halopseudomonas</taxon>
    </lineage>
</organism>
<dbReference type="Pfam" id="PF01938">
    <property type="entry name" value="TRAM"/>
    <property type="match status" value="1"/>
</dbReference>
<dbReference type="SUPFAM" id="SSF53335">
    <property type="entry name" value="S-adenosyl-L-methionine-dependent methyltransferases"/>
    <property type="match status" value="1"/>
</dbReference>
<dbReference type="Pfam" id="PF05958">
    <property type="entry name" value="tRNA_U5-meth_tr"/>
    <property type="match status" value="1"/>
</dbReference>
<keyword evidence="5 9" id="KW-0949">S-adenosyl-L-methionine</keyword>
<reference evidence="13 14" key="1">
    <citation type="submission" date="2017-03" db="EMBL/GenBank/DDBJ databases">
        <title>Complete genome sequence of the novel DNRA strain Pseudomonas sp. S-6-2 isolated from Chinese polluted river sediment. Journal of Biotechnology.</title>
        <authorList>
            <person name="Li J."/>
            <person name="Xiang F."/>
            <person name="Wang L."/>
            <person name="Xi L."/>
            <person name="Liu J."/>
        </authorList>
    </citation>
    <scope>NUCLEOTIDE SEQUENCE [LARGE SCALE GENOMIC DNA]</scope>
    <source>
        <strain evidence="13 14">S-6-2</strain>
    </source>
</reference>
<dbReference type="Gene3D" id="2.40.50.1070">
    <property type="match status" value="1"/>
</dbReference>
<dbReference type="GO" id="GO:0005506">
    <property type="term" value="F:iron ion binding"/>
    <property type="evidence" value="ECO:0007669"/>
    <property type="project" value="UniProtKB-UniRule"/>
</dbReference>
<evidence type="ECO:0000256" key="5">
    <source>
        <dbReference type="ARBA" id="ARBA00022691"/>
    </source>
</evidence>
<feature type="binding site" evidence="9">
    <location>
        <position position="319"/>
    </location>
    <ligand>
        <name>S-adenosyl-L-methionine</name>
        <dbReference type="ChEBI" id="CHEBI:59789"/>
    </ligand>
</feature>
<feature type="binding site" evidence="9 10">
    <location>
        <position position="382"/>
    </location>
    <ligand>
        <name>S-adenosyl-L-methionine</name>
        <dbReference type="ChEBI" id="CHEBI:59789"/>
    </ligand>
</feature>
<keyword evidence="1 9" id="KW-0004">4Fe-4S</keyword>
<evidence type="ECO:0000256" key="7">
    <source>
        <dbReference type="ARBA" id="ARBA00023004"/>
    </source>
</evidence>
<dbReference type="HAMAP" id="MF_01010">
    <property type="entry name" value="23SrRNA_methyltr_RlmD"/>
    <property type="match status" value="1"/>
</dbReference>
<sequence length="452" mass="49214">MNRFRGRARRTPQAQAPAAIGQRLELGLERLTHDGRGIGQWQGRTVFVEGGLPGETVRARVVQARSKLIEARLERVLGGDSERQVPVCVHADLCGGCNLQHMPHATQLRIKQQALAQQLQHFAGIQPEHWAAPLLGPEYGYRQRTRIAVRWQPEQQRLQVGYRQRGSSELVEVNQCPILVPALEALLKALPAVLGRLQAPQALGHVELIGGERPALLVRHVRALPAADVEALGVLARAHQAHCWLQGEEGQAARCVTADAEQAMPAYRLADQQLCFEFAPGDFTQVNAEINQRMVNQALDWLAPQPGERILDLFCGVGNFALALARQGAQVSAIEGSEAMVARAAANAGKNALQGLHFSQADLSKPVTEILSGQVWDAALLDPPRDGAQQVVRGLAALGVGRVLYVSCNPATLARDAGLLAEAGYRLERIGIMDMFPHTAHVEAMALFRHHK</sequence>
<dbReference type="InterPro" id="IPR029063">
    <property type="entry name" value="SAM-dependent_MTases_sf"/>
</dbReference>
<dbReference type="NCBIfam" id="NF009639">
    <property type="entry name" value="PRK13168.1"/>
    <property type="match status" value="1"/>
</dbReference>
<keyword evidence="2 9" id="KW-0698">rRNA processing</keyword>
<gene>
    <name evidence="9" type="primary">rlmD</name>
    <name evidence="13" type="ORF">BVH74_00370</name>
</gene>
<evidence type="ECO:0000256" key="1">
    <source>
        <dbReference type="ARBA" id="ARBA00022485"/>
    </source>
</evidence>
<dbReference type="PROSITE" id="PS01230">
    <property type="entry name" value="TRMA_1"/>
    <property type="match status" value="1"/>
</dbReference>
<evidence type="ECO:0000259" key="12">
    <source>
        <dbReference type="PROSITE" id="PS50926"/>
    </source>
</evidence>
<keyword evidence="3 9" id="KW-0489">Methyltransferase</keyword>
<feature type="active site" evidence="11">
    <location>
        <position position="408"/>
    </location>
</feature>
<dbReference type="InterPro" id="IPR001566">
    <property type="entry name" value="23S_rRNA_MeTrfase_RlmD"/>
</dbReference>
<dbReference type="PROSITE" id="PS51687">
    <property type="entry name" value="SAM_MT_RNA_M5U"/>
    <property type="match status" value="1"/>
</dbReference>
<feature type="domain" description="TRAM" evidence="12">
    <location>
        <begin position="17"/>
        <end position="75"/>
    </location>
</feature>
<evidence type="ECO:0000256" key="2">
    <source>
        <dbReference type="ARBA" id="ARBA00022552"/>
    </source>
</evidence>
<dbReference type="NCBIfam" id="TIGR00479">
    <property type="entry name" value="rumA"/>
    <property type="match status" value="1"/>
</dbReference>
<evidence type="ECO:0000256" key="8">
    <source>
        <dbReference type="ARBA" id="ARBA00023014"/>
    </source>
</evidence>
<keyword evidence="14" id="KW-1185">Reference proteome</keyword>
<evidence type="ECO:0000313" key="14">
    <source>
        <dbReference type="Proteomes" id="UP000243488"/>
    </source>
</evidence>
<comment type="catalytic activity">
    <reaction evidence="9">
        <text>uridine(1939) in 23S rRNA + S-adenosyl-L-methionine = 5-methyluridine(1939) in 23S rRNA + S-adenosyl-L-homocysteine + H(+)</text>
        <dbReference type="Rhea" id="RHEA:42908"/>
        <dbReference type="Rhea" id="RHEA-COMP:10278"/>
        <dbReference type="Rhea" id="RHEA-COMP:10279"/>
        <dbReference type="ChEBI" id="CHEBI:15378"/>
        <dbReference type="ChEBI" id="CHEBI:57856"/>
        <dbReference type="ChEBI" id="CHEBI:59789"/>
        <dbReference type="ChEBI" id="CHEBI:65315"/>
        <dbReference type="ChEBI" id="CHEBI:74447"/>
        <dbReference type="EC" id="2.1.1.190"/>
    </reaction>
</comment>
<name>A0A1V0B082_9GAMM</name>
<protein>
    <recommendedName>
        <fullName evidence="9">23S rRNA (uracil(1939)-C(5))-methyltransferase RlmD</fullName>
        <ecNumber evidence="9">2.1.1.190</ecNumber>
    </recommendedName>
    <alternativeName>
        <fullName evidence="9">23S rRNA(m5U1939)-methyltransferase</fullName>
    </alternativeName>
</protein>
<feature type="active site" description="Nucleophile" evidence="9 10">
    <location>
        <position position="408"/>
    </location>
</feature>
<dbReference type="CDD" id="cd02440">
    <property type="entry name" value="AdoMet_MTases"/>
    <property type="match status" value="1"/>
</dbReference>
<feature type="binding site" evidence="9 10">
    <location>
        <position position="285"/>
    </location>
    <ligand>
        <name>S-adenosyl-L-methionine</name>
        <dbReference type="ChEBI" id="CHEBI:59789"/>
    </ligand>
</feature>
<dbReference type="InterPro" id="IPR030390">
    <property type="entry name" value="MeTrfase_TrmA_AS"/>
</dbReference>
<accession>A0A1V0B082</accession>
<dbReference type="GO" id="GO:0070041">
    <property type="term" value="F:rRNA (uridine-C5-)-methyltransferase activity"/>
    <property type="evidence" value="ECO:0007669"/>
    <property type="project" value="UniProtKB-UniRule"/>
</dbReference>
<comment type="similarity">
    <text evidence="9">Belongs to the class I-like SAM-binding methyltransferase superfamily. RNA M5U methyltransferase family. RlmD subfamily.</text>
</comment>
<dbReference type="GO" id="GO:0070475">
    <property type="term" value="P:rRNA base methylation"/>
    <property type="evidence" value="ECO:0007669"/>
    <property type="project" value="TreeGrafter"/>
</dbReference>
<dbReference type="InterPro" id="IPR030391">
    <property type="entry name" value="MeTrfase_TrmA_CS"/>
</dbReference>
<keyword evidence="7 9" id="KW-0408">Iron</keyword>
<feature type="binding site" evidence="9">
    <location>
        <position position="362"/>
    </location>
    <ligand>
        <name>S-adenosyl-L-methionine</name>
        <dbReference type="ChEBI" id="CHEBI:59789"/>
    </ligand>
</feature>
<dbReference type="SUPFAM" id="SSF50249">
    <property type="entry name" value="Nucleic acid-binding proteins"/>
    <property type="match status" value="1"/>
</dbReference>
<dbReference type="KEGG" id="ppha:BVH74_00370"/>
<feature type="binding site" evidence="9 10">
    <location>
        <position position="314"/>
    </location>
    <ligand>
        <name>S-adenosyl-L-methionine</name>
        <dbReference type="ChEBI" id="CHEBI:59789"/>
    </ligand>
</feature>
<dbReference type="STRING" id="1931241.BVH74_00370"/>
<dbReference type="PANTHER" id="PTHR11061">
    <property type="entry name" value="RNA M5U METHYLTRANSFERASE"/>
    <property type="match status" value="1"/>
</dbReference>
<dbReference type="EMBL" id="CP020100">
    <property type="protein sequence ID" value="AQZ93315.1"/>
    <property type="molecule type" value="Genomic_DNA"/>
</dbReference>
<keyword evidence="4 9" id="KW-0808">Transferase</keyword>
<evidence type="ECO:0000256" key="9">
    <source>
        <dbReference type="HAMAP-Rule" id="MF_01010"/>
    </source>
</evidence>
<dbReference type="InterPro" id="IPR012340">
    <property type="entry name" value="NA-bd_OB-fold"/>
</dbReference>
<dbReference type="PROSITE" id="PS01231">
    <property type="entry name" value="TRMA_2"/>
    <property type="match status" value="1"/>
</dbReference>
<feature type="binding site" evidence="9 10">
    <location>
        <position position="335"/>
    </location>
    <ligand>
        <name>S-adenosyl-L-methionine</name>
        <dbReference type="ChEBI" id="CHEBI:59789"/>
    </ligand>
</feature>
<dbReference type="GO" id="GO:0003723">
    <property type="term" value="F:RNA binding"/>
    <property type="evidence" value="ECO:0007669"/>
    <property type="project" value="InterPro"/>
</dbReference>
<keyword evidence="6 9" id="KW-0479">Metal-binding</keyword>
<keyword evidence="8 9" id="KW-0411">Iron-sulfur</keyword>
<dbReference type="InterPro" id="IPR002792">
    <property type="entry name" value="TRAM_dom"/>
</dbReference>
<dbReference type="Proteomes" id="UP000243488">
    <property type="component" value="Chromosome"/>
</dbReference>
<dbReference type="InterPro" id="IPR010280">
    <property type="entry name" value="U5_MeTrfase_fam"/>
</dbReference>
<evidence type="ECO:0000256" key="6">
    <source>
        <dbReference type="ARBA" id="ARBA00022723"/>
    </source>
</evidence>
<dbReference type="GO" id="GO:0051539">
    <property type="term" value="F:4 iron, 4 sulfur cluster binding"/>
    <property type="evidence" value="ECO:0007669"/>
    <property type="project" value="UniProtKB-KW"/>
</dbReference>
<feature type="binding site" evidence="9">
    <location>
        <position position="97"/>
    </location>
    <ligand>
        <name>[4Fe-4S] cluster</name>
        <dbReference type="ChEBI" id="CHEBI:49883"/>
    </ligand>
</feature>
<evidence type="ECO:0000256" key="3">
    <source>
        <dbReference type="ARBA" id="ARBA00022603"/>
    </source>
</evidence>
<dbReference type="EC" id="2.1.1.190" evidence="9"/>
<dbReference type="RefSeq" id="WP_080048159.1">
    <property type="nucleotide sequence ID" value="NZ_CP020100.1"/>
</dbReference>
<evidence type="ECO:0000256" key="10">
    <source>
        <dbReference type="PROSITE-ProRule" id="PRU01024"/>
    </source>
</evidence>
<evidence type="ECO:0000256" key="4">
    <source>
        <dbReference type="ARBA" id="ARBA00022679"/>
    </source>
</evidence>
<dbReference type="AlphaFoldDB" id="A0A1V0B082"/>
<dbReference type="PROSITE" id="PS50926">
    <property type="entry name" value="TRAM"/>
    <property type="match status" value="1"/>
</dbReference>
<feature type="binding site" evidence="9">
    <location>
        <position position="88"/>
    </location>
    <ligand>
        <name>[4Fe-4S] cluster</name>
        <dbReference type="ChEBI" id="CHEBI:49883"/>
    </ligand>
</feature>
<dbReference type="Gene3D" id="2.40.50.140">
    <property type="entry name" value="Nucleic acid-binding proteins"/>
    <property type="match status" value="1"/>
</dbReference>
<evidence type="ECO:0000313" key="13">
    <source>
        <dbReference type="EMBL" id="AQZ93315.1"/>
    </source>
</evidence>
<dbReference type="Gene3D" id="3.40.50.150">
    <property type="entry name" value="Vaccinia Virus protein VP39"/>
    <property type="match status" value="1"/>
</dbReference>
<feature type="binding site" evidence="9">
    <location>
        <position position="176"/>
    </location>
    <ligand>
        <name>[4Fe-4S] cluster</name>
        <dbReference type="ChEBI" id="CHEBI:49883"/>
    </ligand>
</feature>
<evidence type="ECO:0000256" key="11">
    <source>
        <dbReference type="PROSITE-ProRule" id="PRU10015"/>
    </source>
</evidence>
<proteinExistence type="inferred from homology"/>
<feature type="binding site" evidence="9">
    <location>
        <position position="94"/>
    </location>
    <ligand>
        <name>[4Fe-4S] cluster</name>
        <dbReference type="ChEBI" id="CHEBI:49883"/>
    </ligand>
</feature>
<comment type="function">
    <text evidence="9">Catalyzes the formation of 5-methyl-uridine at position 1939 (m5U1939) in 23S rRNA.</text>
</comment>